<dbReference type="Pfam" id="PF03040">
    <property type="entry name" value="CemA"/>
    <property type="match status" value="2"/>
</dbReference>
<dbReference type="HAMAP" id="MF_01308">
    <property type="entry name" value="CemA_PxcA"/>
    <property type="match status" value="1"/>
</dbReference>
<dbReference type="GO" id="GO:0009706">
    <property type="term" value="C:chloroplast inner membrane"/>
    <property type="evidence" value="ECO:0007669"/>
    <property type="project" value="UniProtKB-SubCell"/>
</dbReference>
<keyword evidence="6 9" id="KW-0406">Ion transport</keyword>
<keyword evidence="10" id="KW-0934">Plastid</keyword>
<name>A0A140GJ23_9CHLO</name>
<evidence type="ECO:0000256" key="4">
    <source>
        <dbReference type="ARBA" id="ARBA00022781"/>
    </source>
</evidence>
<geneLocation type="chloroplast" evidence="10"/>
<keyword evidence="9" id="KW-0630">Potassium</keyword>
<keyword evidence="10" id="KW-0150">Chloroplast</keyword>
<protein>
    <recommendedName>
        <fullName evidence="9">Potassium/proton antiporter CemA</fullName>
    </recommendedName>
    <alternativeName>
        <fullName evidence="9">Chloroplast envelope membrane protein A</fullName>
        <shortName evidence="9">CemA</shortName>
    </alternativeName>
</protein>
<evidence type="ECO:0000256" key="7">
    <source>
        <dbReference type="ARBA" id="ARBA00023136"/>
    </source>
</evidence>
<dbReference type="AlphaFoldDB" id="A0A140GJ23"/>
<feature type="transmembrane region" description="Helical" evidence="9">
    <location>
        <begin position="163"/>
        <end position="186"/>
    </location>
</feature>
<dbReference type="PANTHER" id="PTHR33650:SF2">
    <property type="entry name" value="CHLOROPLAST ENVELOPE MEMBRANE PROTEIN"/>
    <property type="match status" value="1"/>
</dbReference>
<evidence type="ECO:0000256" key="5">
    <source>
        <dbReference type="ARBA" id="ARBA00022989"/>
    </source>
</evidence>
<comment type="function">
    <text evidence="9">Contributes to K(+)/H(+) antiport activity by supporting proton efflux to control proton extrusion and homeostasis in chloroplasts in a light-dependent manner to modulate photosynthesis. Prevents excessive induction of non-photochemical quenching (NPQ) under continuous-light conditions. Indirectly promotes efficient inorganic carbon uptake into chloroplasts.</text>
</comment>
<keyword evidence="9" id="KW-0633">Potassium transport</keyword>
<evidence type="ECO:0000256" key="9">
    <source>
        <dbReference type="HAMAP-Rule" id="MF_01308"/>
    </source>
</evidence>
<evidence type="ECO:0000256" key="2">
    <source>
        <dbReference type="ARBA" id="ARBA00022448"/>
    </source>
</evidence>
<dbReference type="GO" id="GO:0015297">
    <property type="term" value="F:antiporter activity"/>
    <property type="evidence" value="ECO:0007669"/>
    <property type="project" value="UniProtKB-KW"/>
</dbReference>
<evidence type="ECO:0000256" key="3">
    <source>
        <dbReference type="ARBA" id="ARBA00022692"/>
    </source>
</evidence>
<feature type="transmembrane region" description="Helical" evidence="9">
    <location>
        <begin position="420"/>
        <end position="438"/>
    </location>
</feature>
<organism evidence="10">
    <name type="scientific">Ourococcus multisporus</name>
    <dbReference type="NCBI Taxonomy" id="132186"/>
    <lineage>
        <taxon>Eukaryota</taxon>
        <taxon>Viridiplantae</taxon>
        <taxon>Chlorophyta</taxon>
        <taxon>core chlorophytes</taxon>
        <taxon>Chlorophyceae</taxon>
        <taxon>CS clade</taxon>
        <taxon>Sphaeropleales</taxon>
        <taxon>Selenastraceae</taxon>
        <taxon>Ourococcus</taxon>
    </lineage>
</organism>
<keyword evidence="7 9" id="KW-0472">Membrane</keyword>
<comment type="subcellular location">
    <subcellularLocation>
        <location evidence="1">Membrane</location>
        <topology evidence="1">Multi-pass membrane protein</topology>
    </subcellularLocation>
    <subcellularLocation>
        <location evidence="9">Plastid</location>
        <location evidence="9">Chloroplast inner membrane</location>
        <topology evidence="9">Multi-pass membrane protein</topology>
    </subcellularLocation>
</comment>
<dbReference type="GO" id="GO:0015078">
    <property type="term" value="F:proton transmembrane transporter activity"/>
    <property type="evidence" value="ECO:0007669"/>
    <property type="project" value="UniProtKB-UniRule"/>
</dbReference>
<evidence type="ECO:0000256" key="8">
    <source>
        <dbReference type="ARBA" id="ARBA00043980"/>
    </source>
</evidence>
<dbReference type="PANTHER" id="PTHR33650">
    <property type="entry name" value="CHLOROPLAST ENVELOPE MEMBRANE PROTEIN-RELATED"/>
    <property type="match status" value="1"/>
</dbReference>
<keyword evidence="9" id="KW-1001">Plastid inner membrane</keyword>
<keyword evidence="9" id="KW-0050">Antiport</keyword>
<evidence type="ECO:0000313" key="10">
    <source>
        <dbReference type="EMBL" id="AMN09288.1"/>
    </source>
</evidence>
<keyword evidence="5 9" id="KW-1133">Transmembrane helix</keyword>
<keyword evidence="3 9" id="KW-0812">Transmembrane</keyword>
<evidence type="ECO:0000256" key="1">
    <source>
        <dbReference type="ARBA" id="ARBA00004141"/>
    </source>
</evidence>
<gene>
    <name evidence="9 10" type="primary">cemA</name>
</gene>
<keyword evidence="4 9" id="KW-0375">Hydrogen ion transport</keyword>
<evidence type="ECO:0000256" key="6">
    <source>
        <dbReference type="ARBA" id="ARBA00023065"/>
    </source>
</evidence>
<feature type="transmembrane region" description="Helical" evidence="9">
    <location>
        <begin position="458"/>
        <end position="477"/>
    </location>
</feature>
<comment type="catalytic activity">
    <reaction evidence="9">
        <text>K(+)(in) + H(+)(out) = K(+)(out) + H(+)(in)</text>
        <dbReference type="Rhea" id="RHEA:29467"/>
        <dbReference type="ChEBI" id="CHEBI:15378"/>
        <dbReference type="ChEBI" id="CHEBI:29103"/>
    </reaction>
</comment>
<proteinExistence type="inferred from homology"/>
<keyword evidence="2 9" id="KW-0813">Transport</keyword>
<dbReference type="EMBL" id="KT369504">
    <property type="protein sequence ID" value="AMN09288.1"/>
    <property type="molecule type" value="Genomic_DNA"/>
</dbReference>
<dbReference type="InterPro" id="IPR004282">
    <property type="entry name" value="CemA"/>
</dbReference>
<dbReference type="GO" id="GO:0006813">
    <property type="term" value="P:potassium ion transport"/>
    <property type="evidence" value="ECO:0007669"/>
    <property type="project" value="UniProtKB-UniRule"/>
</dbReference>
<sequence length="497" mass="57768">MFSNKTPNQSSLFFTRFKEKISTFFNLKSSEYLTTQISNSNNQVNTNGVDEFSNSVSFKTPASTNNSFSNLISQNNFKKNMSNNFNQTKSYTKISATKPLASKMLGSRYSRLPENTKQQVVSITYEEIGLFPRSFNRVFDRFFKQLFFDVENLVIQEYRFYRYLFLTTVKCMFILLFVPLAINFIAKNYLVRPITEYYWNTHQPEIFLNSYQQKRAFTELQDFEEKIYFESLILPNPNQSNVNVYTKKPMLNSMENPKEVSSLLPQDSQLEHSYEISKLNLTNSLENRTIKSLVNKTSDKFVVNNESNILGSGFTNYLSVVDVPSYSIQTPVQIPSLKLQSPYTTELFSESVQNRLHEKILELAIYYNEESIEAITNFFADLISFSCLCYLFFVLEIQINITKSFLLEVFFGLDDSKKSLFILFLTDLLVGYHSPNIWELFFSSLFDHYGLPESQTTIFLLVATLPVLLDVLFKYLIFRHLNRASPATVATYHAMIE</sequence>
<accession>A0A140GJ23</accession>
<reference evidence="10" key="1">
    <citation type="journal article" date="2016" name="Mol. Phylogenet. Evol.">
        <title>Chloroplast phylogenomic data from the green algal order Sphaeropleales (Chlorophyceae, Chlorophyta) reveal complex patterns of sequence evolution.</title>
        <authorList>
            <person name="Fucikova K."/>
            <person name="Lewis P.O."/>
            <person name="Lewis L.A."/>
        </authorList>
    </citation>
    <scope>NUCLEOTIDE SEQUENCE</scope>
    <source>
        <strain evidence="10">UTEX 1240</strain>
    </source>
</reference>
<comment type="similarity">
    <text evidence="8 9">Belongs to the CemA family.</text>
</comment>